<dbReference type="Proteomes" id="UP000567293">
    <property type="component" value="Unassembled WGS sequence"/>
</dbReference>
<organism evidence="1 2">
    <name type="scientific">Candidatus Acidiferrum panamense</name>
    <dbReference type="NCBI Taxonomy" id="2741543"/>
    <lineage>
        <taxon>Bacteria</taxon>
        <taxon>Pseudomonadati</taxon>
        <taxon>Acidobacteriota</taxon>
        <taxon>Terriglobia</taxon>
        <taxon>Candidatus Acidiferrales</taxon>
        <taxon>Candidatus Acidiferrum</taxon>
    </lineage>
</organism>
<reference evidence="1" key="1">
    <citation type="submission" date="2020-06" db="EMBL/GenBank/DDBJ databases">
        <title>Legume-microbial interactions unlock mineral nutrients during tropical forest succession.</title>
        <authorList>
            <person name="Epihov D.Z."/>
        </authorList>
    </citation>
    <scope>NUCLEOTIDE SEQUENCE [LARGE SCALE GENOMIC DNA]</scope>
    <source>
        <strain evidence="1">Pan2503</strain>
    </source>
</reference>
<dbReference type="EMBL" id="JACDQQ010001104">
    <property type="protein sequence ID" value="MBA0085580.1"/>
    <property type="molecule type" value="Genomic_DNA"/>
</dbReference>
<sequence length="82" mass="9147">MKRWIVVLSSACCFVSGYARGQSACSDVPKGDPRWQQIDGQYARIERAMIAKDAKQLFAVYTPIGEMANAFAPRFPKTCDLN</sequence>
<proteinExistence type="predicted"/>
<comment type="caution">
    <text evidence="1">The sequence shown here is derived from an EMBL/GenBank/DDBJ whole genome shotgun (WGS) entry which is preliminary data.</text>
</comment>
<evidence type="ECO:0000313" key="2">
    <source>
        <dbReference type="Proteomes" id="UP000567293"/>
    </source>
</evidence>
<evidence type="ECO:0000313" key="1">
    <source>
        <dbReference type="EMBL" id="MBA0085580.1"/>
    </source>
</evidence>
<name>A0A7V8NQH0_9BACT</name>
<keyword evidence="2" id="KW-1185">Reference proteome</keyword>
<dbReference type="AlphaFoldDB" id="A0A7V8NQH0"/>
<accession>A0A7V8NQH0</accession>
<gene>
    <name evidence="1" type="ORF">HRJ53_11340</name>
</gene>
<protein>
    <submittedName>
        <fullName evidence="1">Uncharacterized protein</fullName>
    </submittedName>
</protein>